<keyword evidence="5" id="KW-1185">Reference proteome</keyword>
<proteinExistence type="predicted"/>
<feature type="transmembrane region" description="Helical" evidence="2">
    <location>
        <begin position="460"/>
        <end position="480"/>
    </location>
</feature>
<feature type="region of interest" description="Disordered" evidence="1">
    <location>
        <begin position="223"/>
        <end position="242"/>
    </location>
</feature>
<evidence type="ECO:0000256" key="1">
    <source>
        <dbReference type="SAM" id="MobiDB-lite"/>
    </source>
</evidence>
<evidence type="ECO:0000259" key="3">
    <source>
        <dbReference type="Pfam" id="PF07987"/>
    </source>
</evidence>
<dbReference type="Gene3D" id="2.60.40.2230">
    <property type="entry name" value="Uncharacterised protein YcnI-like PF07987, DUF1775"/>
    <property type="match status" value="1"/>
</dbReference>
<dbReference type="Pfam" id="PF07987">
    <property type="entry name" value="DUF1775"/>
    <property type="match status" value="1"/>
</dbReference>
<dbReference type="Proteomes" id="UP001432039">
    <property type="component" value="Chromosome"/>
</dbReference>
<keyword evidence="2" id="KW-0472">Membrane</keyword>
<evidence type="ECO:0000313" key="4">
    <source>
        <dbReference type="EMBL" id="WUQ10869.1"/>
    </source>
</evidence>
<accession>A0ABZ1T940</accession>
<evidence type="ECO:0000313" key="5">
    <source>
        <dbReference type="Proteomes" id="UP001432039"/>
    </source>
</evidence>
<keyword evidence="2" id="KW-1133">Transmembrane helix</keyword>
<feature type="domain" description="YncI copper-binding" evidence="3">
    <location>
        <begin position="342"/>
        <end position="400"/>
    </location>
</feature>
<name>A0ABZ1T940_STRVG</name>
<feature type="transmembrane region" description="Helical" evidence="2">
    <location>
        <begin position="48"/>
        <end position="67"/>
    </location>
</feature>
<dbReference type="InterPro" id="IPR038507">
    <property type="entry name" value="YcnI-like_sf"/>
</dbReference>
<dbReference type="InterPro" id="IPR012533">
    <property type="entry name" value="YcnI-copper_dom"/>
</dbReference>
<dbReference type="EMBL" id="CP108090">
    <property type="protein sequence ID" value="WUQ10869.1"/>
    <property type="molecule type" value="Genomic_DNA"/>
</dbReference>
<gene>
    <name evidence="4" type="ORF">OG517_05170</name>
</gene>
<reference evidence="4" key="1">
    <citation type="submission" date="2022-10" db="EMBL/GenBank/DDBJ databases">
        <title>The complete genomes of actinobacterial strains from the NBC collection.</title>
        <authorList>
            <person name="Joergensen T.S."/>
            <person name="Alvarez Arevalo M."/>
            <person name="Sterndorff E.B."/>
            <person name="Faurdal D."/>
            <person name="Vuksanovic O."/>
            <person name="Mourched A.-S."/>
            <person name="Charusanti P."/>
            <person name="Shaw S."/>
            <person name="Blin K."/>
            <person name="Weber T."/>
        </authorList>
    </citation>
    <scope>NUCLEOTIDE SEQUENCE</scope>
    <source>
        <strain evidence="4">NBC_00248</strain>
    </source>
</reference>
<keyword evidence="2" id="KW-0812">Transmembrane</keyword>
<protein>
    <submittedName>
        <fullName evidence="4">YcnI family protein</fullName>
    </submittedName>
</protein>
<feature type="transmembrane region" description="Helical" evidence="2">
    <location>
        <begin position="252"/>
        <end position="272"/>
    </location>
</feature>
<feature type="transmembrane region" description="Helical" evidence="2">
    <location>
        <begin position="21"/>
        <end position="42"/>
    </location>
</feature>
<evidence type="ECO:0000256" key="2">
    <source>
        <dbReference type="SAM" id="Phobius"/>
    </source>
</evidence>
<dbReference type="RefSeq" id="WP_328960392.1">
    <property type="nucleotide sequence ID" value="NZ_CP108090.1"/>
</dbReference>
<sequence>MAEASLGMRSCPLPSRWGGRGLRAAVFTLLSGMLAVVGHHLASEEPVSWRRAAVGSVVVFALSWLAARPCRPGWYVVTATGLAQLLLHRALSVPQADGARHTEAHGSALEIGRTAHHSTWTMTAVHCVAACVMALLMHRADQVLSRLPETVGRWVQAAVAATAAAFGVACRPGVRTGLRPVRRAASDGSAMRPTVTTMLSHAVVRRGPPDGCAGDVPLILTGPSAADRGPSRVPRGFSNMNGTHTRRRLRRLGIAAVGALVVVGVAAGPAAAHAEVTASDPRALAENVTLSFTSEAESETAGISELRVVLPQGIAPDAVTLKDAPKEWKLTATPDGYAIGGPALATGTDAEYSVTVRQLPDEKSLAFKTLETYGDGKISRWIEVPTNGEKVDNPAPVLELRAAAPGAEPIAAGPSPSPSPSAVVPSAQPSTAAPSAAPVAATDAGAQATSGKDAGSNTGAVVGAIAAVLLLAAAGSFGWVRRSRSQA</sequence>
<feature type="region of interest" description="Disordered" evidence="1">
    <location>
        <begin position="407"/>
        <end position="438"/>
    </location>
</feature>
<organism evidence="4 5">
    <name type="scientific">Streptomyces virginiae</name>
    <name type="common">Streptomyces cinnamonensis</name>
    <dbReference type="NCBI Taxonomy" id="1961"/>
    <lineage>
        <taxon>Bacteria</taxon>
        <taxon>Bacillati</taxon>
        <taxon>Actinomycetota</taxon>
        <taxon>Actinomycetes</taxon>
        <taxon>Kitasatosporales</taxon>
        <taxon>Streptomycetaceae</taxon>
        <taxon>Streptomyces</taxon>
    </lineage>
</organism>